<dbReference type="AlphaFoldDB" id="A0A6A6QNV5"/>
<dbReference type="PANTHER" id="PTHR12169:SF6">
    <property type="entry name" value="AFG1-LIKE ATPASE"/>
    <property type="match status" value="1"/>
</dbReference>
<proteinExistence type="inferred from homology"/>
<dbReference type="InterPro" id="IPR005654">
    <property type="entry name" value="ATPase_AFG1-like"/>
</dbReference>
<keyword evidence="2" id="KW-0547">Nucleotide-binding</keyword>
<dbReference type="InterPro" id="IPR027417">
    <property type="entry name" value="P-loop_NTPase"/>
</dbReference>
<evidence type="ECO:0000256" key="1">
    <source>
        <dbReference type="ARBA" id="ARBA00010322"/>
    </source>
</evidence>
<comment type="similarity">
    <text evidence="1">Belongs to the AFG1 ATPase family.</text>
</comment>
<dbReference type="Gene3D" id="3.40.50.300">
    <property type="entry name" value="P-loop containing nucleotide triphosphate hydrolases"/>
    <property type="match status" value="1"/>
</dbReference>
<evidence type="ECO:0000256" key="2">
    <source>
        <dbReference type="ARBA" id="ARBA00022741"/>
    </source>
</evidence>
<sequence>MSKAPIHAAYKSLISSGSLAQNPGQAALVKRLGTLQTSLTESSTPQNGVYIYGSVGTGKSRVADLFAETMPPGVTTRRIHFYEFMMDIHSRLHRANSQTTYRGDPVVQIGQDVRNESRVLCFDEFQVTDIATALILKRLFGAFWQSGGAMVSTSNRHPMNLYEKGRNRFLFLPFVEELQRRCDVWRLEGDQDYRMSTASNEHERQRVFFANEEEFLESLSLATDGALLETIMIPVMMGRTLNVKGTKTGDSITVHGSFASLCESNVGAADYHALCKTASTIYISGLRRFSDEELDFVRRFITLIDLAYESKTRIVCRSEVPLFEVFASIVPPEEAAIELQKTMEEMTVRGEGGSSSSMMSTFIGDVEWSATGLKSASLATGGAGETDARFAVGRAVSRLFEMGSKAYGNTGVSKVRETTNEVFR</sequence>
<name>A0A6A6QNV5_9PEZI</name>
<dbReference type="OrthoDB" id="548867at2759"/>
<evidence type="ECO:0000313" key="4">
    <source>
        <dbReference type="EMBL" id="KAF2494081.1"/>
    </source>
</evidence>
<gene>
    <name evidence="4" type="ORF">BU16DRAFT_64152</name>
</gene>
<dbReference type="Proteomes" id="UP000799750">
    <property type="component" value="Unassembled WGS sequence"/>
</dbReference>
<dbReference type="PANTHER" id="PTHR12169">
    <property type="entry name" value="ATPASE N2B"/>
    <property type="match status" value="1"/>
</dbReference>
<dbReference type="GO" id="GO:0005739">
    <property type="term" value="C:mitochondrion"/>
    <property type="evidence" value="ECO:0007669"/>
    <property type="project" value="TreeGrafter"/>
</dbReference>
<protein>
    <submittedName>
        <fullName evidence="4">AFG1-like ATPase</fullName>
    </submittedName>
</protein>
<accession>A0A6A6QNV5</accession>
<keyword evidence="3" id="KW-0067">ATP-binding</keyword>
<dbReference type="SUPFAM" id="SSF52540">
    <property type="entry name" value="P-loop containing nucleoside triphosphate hydrolases"/>
    <property type="match status" value="1"/>
</dbReference>
<dbReference type="NCBIfam" id="NF040713">
    <property type="entry name" value="ZapE"/>
    <property type="match status" value="1"/>
</dbReference>
<evidence type="ECO:0000313" key="5">
    <source>
        <dbReference type="Proteomes" id="UP000799750"/>
    </source>
</evidence>
<dbReference type="GO" id="GO:0005524">
    <property type="term" value="F:ATP binding"/>
    <property type="evidence" value="ECO:0007669"/>
    <property type="project" value="UniProtKB-KW"/>
</dbReference>
<organism evidence="4 5">
    <name type="scientific">Lophium mytilinum</name>
    <dbReference type="NCBI Taxonomy" id="390894"/>
    <lineage>
        <taxon>Eukaryota</taxon>
        <taxon>Fungi</taxon>
        <taxon>Dikarya</taxon>
        <taxon>Ascomycota</taxon>
        <taxon>Pezizomycotina</taxon>
        <taxon>Dothideomycetes</taxon>
        <taxon>Pleosporomycetidae</taxon>
        <taxon>Mytilinidiales</taxon>
        <taxon>Mytilinidiaceae</taxon>
        <taxon>Lophium</taxon>
    </lineage>
</organism>
<keyword evidence="5" id="KW-1185">Reference proteome</keyword>
<dbReference type="GO" id="GO:0016887">
    <property type="term" value="F:ATP hydrolysis activity"/>
    <property type="evidence" value="ECO:0007669"/>
    <property type="project" value="InterPro"/>
</dbReference>
<evidence type="ECO:0000256" key="3">
    <source>
        <dbReference type="ARBA" id="ARBA00022840"/>
    </source>
</evidence>
<dbReference type="EMBL" id="MU004191">
    <property type="protein sequence ID" value="KAF2494081.1"/>
    <property type="molecule type" value="Genomic_DNA"/>
</dbReference>
<dbReference type="Pfam" id="PF03969">
    <property type="entry name" value="AFG1_ATPase"/>
    <property type="match status" value="1"/>
</dbReference>
<reference evidence="4" key="1">
    <citation type="journal article" date="2020" name="Stud. Mycol.">
        <title>101 Dothideomycetes genomes: a test case for predicting lifestyles and emergence of pathogens.</title>
        <authorList>
            <person name="Haridas S."/>
            <person name="Albert R."/>
            <person name="Binder M."/>
            <person name="Bloem J."/>
            <person name="Labutti K."/>
            <person name="Salamov A."/>
            <person name="Andreopoulos B."/>
            <person name="Baker S."/>
            <person name="Barry K."/>
            <person name="Bills G."/>
            <person name="Bluhm B."/>
            <person name="Cannon C."/>
            <person name="Castanera R."/>
            <person name="Culley D."/>
            <person name="Daum C."/>
            <person name="Ezra D."/>
            <person name="Gonzalez J."/>
            <person name="Henrissat B."/>
            <person name="Kuo A."/>
            <person name="Liang C."/>
            <person name="Lipzen A."/>
            <person name="Lutzoni F."/>
            <person name="Magnuson J."/>
            <person name="Mondo S."/>
            <person name="Nolan M."/>
            <person name="Ohm R."/>
            <person name="Pangilinan J."/>
            <person name="Park H.-J."/>
            <person name="Ramirez L."/>
            <person name="Alfaro M."/>
            <person name="Sun H."/>
            <person name="Tritt A."/>
            <person name="Yoshinaga Y."/>
            <person name="Zwiers L.-H."/>
            <person name="Turgeon B."/>
            <person name="Goodwin S."/>
            <person name="Spatafora J."/>
            <person name="Crous P."/>
            <person name="Grigoriev I."/>
        </authorList>
    </citation>
    <scope>NUCLEOTIDE SEQUENCE</scope>
    <source>
        <strain evidence="4">CBS 269.34</strain>
    </source>
</reference>